<keyword evidence="7" id="KW-0540">Nuclease</keyword>
<evidence type="ECO:0000259" key="16">
    <source>
        <dbReference type="PROSITE" id="PS50830"/>
    </source>
</evidence>
<dbReference type="InterPro" id="IPR016071">
    <property type="entry name" value="Staphylococal_nuclease_OB-fold"/>
</dbReference>
<evidence type="ECO:0000256" key="8">
    <source>
        <dbReference type="ARBA" id="ARBA00022723"/>
    </source>
</evidence>
<accession>A0A642UN82</accession>
<dbReference type="FunFam" id="2.40.50.90:FF:000029">
    <property type="entry name" value="Probable endonuclease lcl3"/>
    <property type="match status" value="1"/>
</dbReference>
<evidence type="ECO:0000313" key="17">
    <source>
        <dbReference type="EMBL" id="KAA8902182.1"/>
    </source>
</evidence>
<dbReference type="GeneID" id="54781627"/>
<dbReference type="PROSITE" id="PS50830">
    <property type="entry name" value="TNASE_3"/>
    <property type="match status" value="1"/>
</dbReference>
<proteinExistence type="inferred from homology"/>
<dbReference type="Pfam" id="PF00565">
    <property type="entry name" value="SNase"/>
    <property type="match status" value="1"/>
</dbReference>
<keyword evidence="9" id="KW-0255">Endonuclease</keyword>
<keyword evidence="18" id="KW-1185">Reference proteome</keyword>
<reference evidence="17 18" key="1">
    <citation type="submission" date="2019-07" db="EMBL/GenBank/DDBJ databases">
        <title>Genome assembly of two rare yeast pathogens: Diutina rugosa and Trichomonascus ciferrii.</title>
        <authorList>
            <person name="Mixao V."/>
            <person name="Saus E."/>
            <person name="Hansen A."/>
            <person name="Lass-Flor C."/>
            <person name="Gabaldon T."/>
        </authorList>
    </citation>
    <scope>NUCLEOTIDE SEQUENCE [LARGE SCALE GENOMIC DNA]</scope>
    <source>
        <strain evidence="17 18">CBS 613</strain>
    </source>
</reference>
<evidence type="ECO:0000256" key="10">
    <source>
        <dbReference type="ARBA" id="ARBA00022801"/>
    </source>
</evidence>
<dbReference type="GO" id="GO:0016787">
    <property type="term" value="F:hydrolase activity"/>
    <property type="evidence" value="ECO:0007669"/>
    <property type="project" value="UniProtKB-KW"/>
</dbReference>
<keyword evidence="14 15" id="KW-0472">Membrane</keyword>
<evidence type="ECO:0000256" key="13">
    <source>
        <dbReference type="ARBA" id="ARBA00023128"/>
    </source>
</evidence>
<name>A0A642UN82_DIURU</name>
<feature type="transmembrane region" description="Helical" evidence="15">
    <location>
        <begin position="12"/>
        <end position="29"/>
    </location>
</feature>
<evidence type="ECO:0000256" key="2">
    <source>
        <dbReference type="ARBA" id="ARBA00004173"/>
    </source>
</evidence>
<dbReference type="OMA" id="IYHTPGG"/>
<comment type="similarity">
    <text evidence="3">Belongs to the LCL3 family.</text>
</comment>
<dbReference type="OrthoDB" id="430293at2759"/>
<evidence type="ECO:0000313" key="18">
    <source>
        <dbReference type="Proteomes" id="UP000449547"/>
    </source>
</evidence>
<keyword evidence="6 15" id="KW-0812">Transmembrane</keyword>
<comment type="caution">
    <text evidence="17">The sequence shown here is derived from an EMBL/GenBank/DDBJ whole genome shotgun (WGS) entry which is preliminary data.</text>
</comment>
<keyword evidence="13" id="KW-0496">Mitochondrion</keyword>
<evidence type="ECO:0000256" key="12">
    <source>
        <dbReference type="ARBA" id="ARBA00022989"/>
    </source>
</evidence>
<dbReference type="InterPro" id="IPR035437">
    <property type="entry name" value="SNase_OB-fold_sf"/>
</dbReference>
<protein>
    <recommendedName>
        <fullName evidence="4">Probable endonuclease LCL3</fullName>
    </recommendedName>
    <alternativeName>
        <fullName evidence="5">Probable endonuclease lcl3</fullName>
    </alternativeName>
</protein>
<gene>
    <name evidence="17" type="ORF">DIURU_002976</name>
</gene>
<dbReference type="RefSeq" id="XP_034012264.1">
    <property type="nucleotide sequence ID" value="XM_034155686.1"/>
</dbReference>
<dbReference type="PANTHER" id="PTHR12302:SF3">
    <property type="entry name" value="SERINE_THREONINE-PROTEIN KINASE 31"/>
    <property type="match status" value="1"/>
</dbReference>
<evidence type="ECO:0000256" key="1">
    <source>
        <dbReference type="ARBA" id="ARBA00004167"/>
    </source>
</evidence>
<dbReference type="EMBL" id="SWFT01000092">
    <property type="protein sequence ID" value="KAA8902182.1"/>
    <property type="molecule type" value="Genomic_DNA"/>
</dbReference>
<dbReference type="GO" id="GO:0016020">
    <property type="term" value="C:membrane"/>
    <property type="evidence" value="ECO:0007669"/>
    <property type="project" value="UniProtKB-SubCell"/>
</dbReference>
<keyword evidence="8" id="KW-0479">Metal-binding</keyword>
<organism evidence="17 18">
    <name type="scientific">Diutina rugosa</name>
    <name type="common">Yeast</name>
    <name type="synonym">Candida rugosa</name>
    <dbReference type="NCBI Taxonomy" id="5481"/>
    <lineage>
        <taxon>Eukaryota</taxon>
        <taxon>Fungi</taxon>
        <taxon>Dikarya</taxon>
        <taxon>Ascomycota</taxon>
        <taxon>Saccharomycotina</taxon>
        <taxon>Pichiomycetes</taxon>
        <taxon>Debaryomycetaceae</taxon>
        <taxon>Diutina</taxon>
    </lineage>
</organism>
<dbReference type="GO" id="GO:0046872">
    <property type="term" value="F:metal ion binding"/>
    <property type="evidence" value="ECO:0007669"/>
    <property type="project" value="UniProtKB-KW"/>
</dbReference>
<evidence type="ECO:0000256" key="9">
    <source>
        <dbReference type="ARBA" id="ARBA00022759"/>
    </source>
</evidence>
<evidence type="ECO:0000256" key="4">
    <source>
        <dbReference type="ARBA" id="ARBA00013404"/>
    </source>
</evidence>
<dbReference type="AlphaFoldDB" id="A0A642UN82"/>
<feature type="domain" description="TNase-like" evidence="16">
    <location>
        <begin position="49"/>
        <end position="207"/>
    </location>
</feature>
<evidence type="ECO:0000256" key="6">
    <source>
        <dbReference type="ARBA" id="ARBA00022692"/>
    </source>
</evidence>
<evidence type="ECO:0000256" key="11">
    <source>
        <dbReference type="ARBA" id="ARBA00022837"/>
    </source>
</evidence>
<comment type="subcellular location">
    <subcellularLocation>
        <location evidence="1">Membrane</location>
        <topology evidence="1">Single-pass membrane protein</topology>
    </subcellularLocation>
    <subcellularLocation>
        <location evidence="2">Mitochondrion</location>
    </subcellularLocation>
</comment>
<dbReference type="VEuPathDB" id="FungiDB:DIURU_002976"/>
<evidence type="ECO:0000256" key="15">
    <source>
        <dbReference type="SAM" id="Phobius"/>
    </source>
</evidence>
<evidence type="ECO:0000256" key="14">
    <source>
        <dbReference type="ARBA" id="ARBA00023136"/>
    </source>
</evidence>
<dbReference type="GO" id="GO:0005739">
    <property type="term" value="C:mitochondrion"/>
    <property type="evidence" value="ECO:0007669"/>
    <property type="project" value="UniProtKB-SubCell"/>
</dbReference>
<evidence type="ECO:0000256" key="7">
    <source>
        <dbReference type="ARBA" id="ARBA00022722"/>
    </source>
</evidence>
<evidence type="ECO:0000256" key="3">
    <source>
        <dbReference type="ARBA" id="ARBA00005435"/>
    </source>
</evidence>
<keyword evidence="12 15" id="KW-1133">Transmembrane helix</keyword>
<keyword evidence="11" id="KW-0106">Calcium</keyword>
<sequence>MANDISITHPKVILLSSGICATGFLAFTLSRRFARVKSPLDMTPSMFGRRISGKVTRVGDGDNFRFYHTPGGVLLGWGWLRHVPTVPKELKNQTLSIRIAGVDAPERSHFGHPAQPYSEEALIWLKDYLTGRRVTIIPYSIDQYHRVVARALVWTWLGRKDVGEEMLRNGTAVVYEAKTGAEFGGMESVYRRVEARAKRQHRGLWGLGVNISPGEYKRVNYHGESPK</sequence>
<keyword evidence="10" id="KW-0378">Hydrolase</keyword>
<dbReference type="Proteomes" id="UP000449547">
    <property type="component" value="Unassembled WGS sequence"/>
</dbReference>
<dbReference type="SUPFAM" id="SSF50199">
    <property type="entry name" value="Staphylococcal nuclease"/>
    <property type="match status" value="1"/>
</dbReference>
<dbReference type="Gene3D" id="2.40.50.90">
    <property type="match status" value="1"/>
</dbReference>
<dbReference type="PANTHER" id="PTHR12302">
    <property type="entry name" value="EBNA2 BINDING PROTEIN P100"/>
    <property type="match status" value="1"/>
</dbReference>
<evidence type="ECO:0000256" key="5">
    <source>
        <dbReference type="ARBA" id="ARBA00014651"/>
    </source>
</evidence>
<dbReference type="SMART" id="SM00318">
    <property type="entry name" value="SNc"/>
    <property type="match status" value="1"/>
</dbReference>
<dbReference type="GO" id="GO:0004519">
    <property type="term" value="F:endonuclease activity"/>
    <property type="evidence" value="ECO:0007669"/>
    <property type="project" value="UniProtKB-KW"/>
</dbReference>